<protein>
    <submittedName>
        <fullName evidence="2">Uncharacterized protein</fullName>
    </submittedName>
</protein>
<accession>A0A835IST9</accession>
<gene>
    <name evidence="2" type="ORF">IFM89_015820</name>
</gene>
<evidence type="ECO:0000256" key="1">
    <source>
        <dbReference type="SAM" id="Phobius"/>
    </source>
</evidence>
<feature type="transmembrane region" description="Helical" evidence="1">
    <location>
        <begin position="7"/>
        <end position="25"/>
    </location>
</feature>
<keyword evidence="1" id="KW-0812">Transmembrane</keyword>
<name>A0A835IST9_9MAGN</name>
<evidence type="ECO:0000313" key="2">
    <source>
        <dbReference type="EMBL" id="KAF9620998.1"/>
    </source>
</evidence>
<keyword evidence="3" id="KW-1185">Reference proteome</keyword>
<keyword evidence="1" id="KW-1133">Transmembrane helix</keyword>
<organism evidence="2 3">
    <name type="scientific">Coptis chinensis</name>
    <dbReference type="NCBI Taxonomy" id="261450"/>
    <lineage>
        <taxon>Eukaryota</taxon>
        <taxon>Viridiplantae</taxon>
        <taxon>Streptophyta</taxon>
        <taxon>Embryophyta</taxon>
        <taxon>Tracheophyta</taxon>
        <taxon>Spermatophyta</taxon>
        <taxon>Magnoliopsida</taxon>
        <taxon>Ranunculales</taxon>
        <taxon>Ranunculaceae</taxon>
        <taxon>Coptidoideae</taxon>
        <taxon>Coptis</taxon>
    </lineage>
</organism>
<proteinExistence type="predicted"/>
<keyword evidence="1" id="KW-0472">Membrane</keyword>
<feature type="transmembrane region" description="Helical" evidence="1">
    <location>
        <begin position="31"/>
        <end position="48"/>
    </location>
</feature>
<feature type="non-terminal residue" evidence="2">
    <location>
        <position position="1"/>
    </location>
</feature>
<reference evidence="2 3" key="1">
    <citation type="submission" date="2020-10" db="EMBL/GenBank/DDBJ databases">
        <title>The Coptis chinensis genome and diversification of protoberbering-type alkaloids.</title>
        <authorList>
            <person name="Wang B."/>
            <person name="Shu S."/>
            <person name="Song C."/>
            <person name="Liu Y."/>
        </authorList>
    </citation>
    <scope>NUCLEOTIDE SEQUENCE [LARGE SCALE GENOMIC DNA]</scope>
    <source>
        <strain evidence="2">HL-2020</strain>
        <tissue evidence="2">Leaf</tissue>
    </source>
</reference>
<dbReference type="EMBL" id="JADFTS010000002">
    <property type="protein sequence ID" value="KAF9620998.1"/>
    <property type="molecule type" value="Genomic_DNA"/>
</dbReference>
<dbReference type="AlphaFoldDB" id="A0A835IST9"/>
<dbReference type="Proteomes" id="UP000631114">
    <property type="component" value="Unassembled WGS sequence"/>
</dbReference>
<evidence type="ECO:0000313" key="3">
    <source>
        <dbReference type="Proteomes" id="UP000631114"/>
    </source>
</evidence>
<dbReference type="OrthoDB" id="1929484at2759"/>
<comment type="caution">
    <text evidence="2">The sequence shown here is derived from an EMBL/GenBank/DDBJ whole genome shotgun (WGS) entry which is preliminary data.</text>
</comment>
<sequence>MNVKREAWLTYITLVPIVTSVVIASGGEPSFHLFGLIMCVGAIAARALKSVIQGILLSYEGMYCSRNFFTKTSYRKMKGTMNRTNQIKEDSLKEEDKS</sequence>